<dbReference type="SUPFAM" id="SSF82199">
    <property type="entry name" value="SET domain"/>
    <property type="match status" value="1"/>
</dbReference>
<dbReference type="PANTHER" id="PTHR12197:SF292">
    <property type="entry name" value="SET DOMAIN-CONTAINING PROTEIN"/>
    <property type="match status" value="1"/>
</dbReference>
<dbReference type="InterPro" id="IPR046341">
    <property type="entry name" value="SET_dom_sf"/>
</dbReference>
<evidence type="ECO:0000313" key="4">
    <source>
        <dbReference type="Proteomes" id="UP001295423"/>
    </source>
</evidence>
<dbReference type="InterPro" id="IPR050869">
    <property type="entry name" value="H3K4_H4K5_MeTrfase"/>
</dbReference>
<evidence type="ECO:0000259" key="2">
    <source>
        <dbReference type="PROSITE" id="PS50280"/>
    </source>
</evidence>
<accession>A0AAD2G097</accession>
<dbReference type="AlphaFoldDB" id="A0AAD2G097"/>
<organism evidence="3 4">
    <name type="scientific">Cylindrotheca closterium</name>
    <dbReference type="NCBI Taxonomy" id="2856"/>
    <lineage>
        <taxon>Eukaryota</taxon>
        <taxon>Sar</taxon>
        <taxon>Stramenopiles</taxon>
        <taxon>Ochrophyta</taxon>
        <taxon>Bacillariophyta</taxon>
        <taxon>Bacillariophyceae</taxon>
        <taxon>Bacillariophycidae</taxon>
        <taxon>Bacillariales</taxon>
        <taxon>Bacillariaceae</taxon>
        <taxon>Cylindrotheca</taxon>
    </lineage>
</organism>
<dbReference type="Gene3D" id="2.170.270.10">
    <property type="entry name" value="SET domain"/>
    <property type="match status" value="1"/>
</dbReference>
<evidence type="ECO:0000313" key="3">
    <source>
        <dbReference type="EMBL" id="CAJ1958976.1"/>
    </source>
</evidence>
<dbReference type="EMBL" id="CAKOGP040001980">
    <property type="protein sequence ID" value="CAJ1958976.1"/>
    <property type="molecule type" value="Genomic_DNA"/>
</dbReference>
<dbReference type="PROSITE" id="PS50280">
    <property type="entry name" value="SET"/>
    <property type="match status" value="1"/>
</dbReference>
<dbReference type="Proteomes" id="UP001295423">
    <property type="component" value="Unassembled WGS sequence"/>
</dbReference>
<comment type="caution">
    <text evidence="3">The sequence shown here is derived from an EMBL/GenBank/DDBJ whole genome shotgun (WGS) entry which is preliminary data.</text>
</comment>
<dbReference type="Pfam" id="PF00856">
    <property type="entry name" value="SET"/>
    <property type="match status" value="1"/>
</dbReference>
<reference evidence="3" key="1">
    <citation type="submission" date="2023-08" db="EMBL/GenBank/DDBJ databases">
        <authorList>
            <person name="Audoor S."/>
            <person name="Bilcke G."/>
        </authorList>
    </citation>
    <scope>NUCLEOTIDE SEQUENCE</scope>
</reference>
<dbReference type="CDD" id="cd20071">
    <property type="entry name" value="SET_SMYD"/>
    <property type="match status" value="1"/>
</dbReference>
<feature type="domain" description="SET" evidence="2">
    <location>
        <begin position="90"/>
        <end position="284"/>
    </location>
</feature>
<dbReference type="PANTHER" id="PTHR12197">
    <property type="entry name" value="HISTONE-LYSINE N-METHYLTRANSFERASE SMYD"/>
    <property type="match status" value="1"/>
</dbReference>
<evidence type="ECO:0000256" key="1">
    <source>
        <dbReference type="SAM" id="MobiDB-lite"/>
    </source>
</evidence>
<gene>
    <name evidence="3" type="ORF">CYCCA115_LOCUS17446</name>
</gene>
<name>A0AAD2G097_9STRA</name>
<feature type="region of interest" description="Disordered" evidence="1">
    <location>
        <begin position="1"/>
        <end position="29"/>
    </location>
</feature>
<protein>
    <recommendedName>
        <fullName evidence="2">SET domain-containing protein</fullName>
    </recommendedName>
</protein>
<dbReference type="InterPro" id="IPR001214">
    <property type="entry name" value="SET_dom"/>
</dbReference>
<proteinExistence type="predicted"/>
<keyword evidence="4" id="KW-1185">Reference proteome</keyword>
<sequence length="506" mass="57237">MSDPFDVFGSDSDSEDENNQGRNTESVEVASSLINEANGLVQQQPITSENTLRASPVESSLPSIQRDLVDISNLEAVNFPWPNPLFVDDSAVAVYIIPKFGGGRAFCARKKLDPGTTVLVEEPVMEWHQDQVGRKLDLSTVRFLLENDKALNLVHWLESFHPLKSVIDQGPNEENSSDEQLWPMMEETKNECEELEVSELAKLAENRKIVCRDNSAVSEADVLRMLLCIRYNGLESGVYLYAAMLNHSCFPNCAKLRPEGDQTFSEVVTTREVQPGEILTINYCPNIMSHASRRHHLYNQHRFDISADVEEPFRAMELVNDELPPSAVDRVDDDSPTLRVEKSLDEFEAMLPELVGLASVDQSRKEVLKALELSIQELCKQSEEHLSSNHLLLVRGLILHLDVCDAIRRTNELPKNALVLILCRQVQSAYQLIDLQSQLYGPDHFDLARSHEDMYVSISELLSRSPSHLYGLGFPGLGSFSQWSQKERESRNEHHRIKALYAKKTR</sequence>